<dbReference type="Proteomes" id="UP000297983">
    <property type="component" value="Unassembled WGS sequence"/>
</dbReference>
<dbReference type="AlphaFoldDB" id="A0A4R9AXS9"/>
<dbReference type="RefSeq" id="WP_134551008.1">
    <property type="nucleotide sequence ID" value="NZ_SOHL01000009.1"/>
</dbReference>
<evidence type="ECO:0000313" key="2">
    <source>
        <dbReference type="EMBL" id="TFD72376.1"/>
    </source>
</evidence>
<gene>
    <name evidence="2" type="ORF">E3T50_05825</name>
</gene>
<protein>
    <submittedName>
        <fullName evidence="2">Anti-sigma factor</fullName>
    </submittedName>
</protein>
<evidence type="ECO:0000313" key="3">
    <source>
        <dbReference type="Proteomes" id="UP000297983"/>
    </source>
</evidence>
<sequence length="293" mass="30133">MTPIDAARIGTPRIDGVHIGGDDLHLLALAEIEASARERAHFAVCCACAGEYLDLWRVVQLGRAAGVDRVLTPPAGIWASIHAELRLSDAVRTPRRFGPIKALTDIAAPSDLSAELLDGRESAAPADLLAHPGAMGASIIAPAHSLPRCRPWASFAAAAGVIGLVGGIAIGVGSGMGPPREQVVAEAVLDALPGWTASGSARVEESADGRRSVVVDLEAQTSPPTSLREVRLLKADASGLVGIGFFEGASGRFTIPANVDLTQYPLVDVSAGPADGDPAHSGDSIVRGRLHAL</sequence>
<accession>A0A4R9AXS9</accession>
<feature type="region of interest" description="Disordered" evidence="1">
    <location>
        <begin position="274"/>
        <end position="293"/>
    </location>
</feature>
<organism evidence="2 3">
    <name type="scientific">Cryobacterium gelidum</name>
    <dbReference type="NCBI Taxonomy" id="1259164"/>
    <lineage>
        <taxon>Bacteria</taxon>
        <taxon>Bacillati</taxon>
        <taxon>Actinomycetota</taxon>
        <taxon>Actinomycetes</taxon>
        <taxon>Micrococcales</taxon>
        <taxon>Microbacteriaceae</taxon>
        <taxon>Cryobacterium</taxon>
    </lineage>
</organism>
<comment type="caution">
    <text evidence="2">The sequence shown here is derived from an EMBL/GenBank/DDBJ whole genome shotgun (WGS) entry which is preliminary data.</text>
</comment>
<reference evidence="2 3" key="1">
    <citation type="submission" date="2019-03" db="EMBL/GenBank/DDBJ databases">
        <title>Genomics of glacier-inhabiting Cryobacterium strains.</title>
        <authorList>
            <person name="Liu Q."/>
            <person name="Xin Y.-H."/>
        </authorList>
    </citation>
    <scope>NUCLEOTIDE SEQUENCE [LARGE SCALE GENOMIC DNA]</scope>
    <source>
        <strain evidence="2 3">Hz16</strain>
    </source>
</reference>
<dbReference type="EMBL" id="SOHL01000009">
    <property type="protein sequence ID" value="TFD72376.1"/>
    <property type="molecule type" value="Genomic_DNA"/>
</dbReference>
<name>A0A4R9AXS9_9MICO</name>
<proteinExistence type="predicted"/>
<evidence type="ECO:0000256" key="1">
    <source>
        <dbReference type="SAM" id="MobiDB-lite"/>
    </source>
</evidence>
<keyword evidence="3" id="KW-1185">Reference proteome</keyword>